<evidence type="ECO:0000313" key="11">
    <source>
        <dbReference type="EMBL" id="OGF18859.1"/>
    </source>
</evidence>
<dbReference type="STRING" id="1797988.A3I35_01285"/>
<organism evidence="11 12">
    <name type="scientific">Candidatus Falkowbacteria bacterium RIFCSPLOWO2_02_FULL_45_15</name>
    <dbReference type="NCBI Taxonomy" id="1797988"/>
    <lineage>
        <taxon>Bacteria</taxon>
        <taxon>Candidatus Falkowiibacteriota</taxon>
    </lineage>
</organism>
<gene>
    <name evidence="10" type="primary">atpG</name>
    <name evidence="11" type="ORF">A3I35_01285</name>
</gene>
<dbReference type="HAMAP" id="MF_00815">
    <property type="entry name" value="ATP_synth_gamma_bact"/>
    <property type="match status" value="1"/>
</dbReference>
<sequence length="320" mass="35547">MASTRDITRRIKSVKNTKKVTKAMELVSAAKMRKAVEAVLKTRSYANLSWLTVMNLAKIAQKDNSLHELLNQRREVKKVGIILITSNRGLCGGFNSNIINKAVNDPTLTPPLVRGGEKPEVEFVILGKKGAVAHRRFGFNLAAEFAKPDVVTQVAEVLPVAKMIIKDYLAGKYDKIMLAYTDFISAIKQTPRVKQLLPIDLSEADERLGTVGKGDNINEVKEIIAQKQEKYFAGQEYIFEPNPKEVLNEMIPRLLEIQMFQALLESNASEHSARMVAMRSASDAADDMVDDLTLYYNKARQANITREIAEVVGGAAALRS</sequence>
<keyword evidence="4 10" id="KW-0813">Transport</keyword>
<evidence type="ECO:0000256" key="5">
    <source>
        <dbReference type="ARBA" id="ARBA00022781"/>
    </source>
</evidence>
<comment type="subunit">
    <text evidence="10">F-type ATPases have 2 components, CF(1) - the catalytic core - and CF(0) - the membrane proton channel. CF(1) has five subunits: alpha(3), beta(3), gamma(1), delta(1), epsilon(1). CF(0) has three main subunits: a, b and c.</text>
</comment>
<dbReference type="InterPro" id="IPR000131">
    <property type="entry name" value="ATP_synth_F1_gsu"/>
</dbReference>
<keyword evidence="9 10" id="KW-0066">ATP synthesis</keyword>
<dbReference type="GO" id="GO:0042777">
    <property type="term" value="P:proton motive force-driven plasma membrane ATP synthesis"/>
    <property type="evidence" value="ECO:0007669"/>
    <property type="project" value="UniProtKB-UniRule"/>
</dbReference>
<evidence type="ECO:0000256" key="3">
    <source>
        <dbReference type="ARBA" id="ARBA00007681"/>
    </source>
</evidence>
<dbReference type="InterPro" id="IPR035968">
    <property type="entry name" value="ATP_synth_F1_ATPase_gsu"/>
</dbReference>
<dbReference type="Gene3D" id="3.40.1380.10">
    <property type="match status" value="1"/>
</dbReference>
<keyword evidence="5 10" id="KW-0375">Hydrogen ion transport</keyword>
<dbReference type="Pfam" id="PF00231">
    <property type="entry name" value="ATP-synt"/>
    <property type="match status" value="1"/>
</dbReference>
<dbReference type="GO" id="GO:0005524">
    <property type="term" value="F:ATP binding"/>
    <property type="evidence" value="ECO:0007669"/>
    <property type="project" value="UniProtKB-UniRule"/>
</dbReference>
<keyword evidence="6 10" id="KW-0406">Ion transport</keyword>
<evidence type="ECO:0000256" key="2">
    <source>
        <dbReference type="ARBA" id="ARBA00004170"/>
    </source>
</evidence>
<comment type="caution">
    <text evidence="11">The sequence shown here is derived from an EMBL/GenBank/DDBJ whole genome shotgun (WGS) entry which is preliminary data.</text>
</comment>
<keyword evidence="7 10" id="KW-0472">Membrane</keyword>
<dbReference type="GO" id="GO:0045259">
    <property type="term" value="C:proton-transporting ATP synthase complex"/>
    <property type="evidence" value="ECO:0007669"/>
    <property type="project" value="UniProtKB-KW"/>
</dbReference>
<protein>
    <recommendedName>
        <fullName evidence="10">ATP synthase gamma chain</fullName>
    </recommendedName>
    <alternativeName>
        <fullName evidence="10">ATP synthase F1 sector gamma subunit</fullName>
    </alternativeName>
    <alternativeName>
        <fullName evidence="10">F-ATPase gamma subunit</fullName>
    </alternativeName>
</protein>
<dbReference type="GO" id="GO:0046933">
    <property type="term" value="F:proton-transporting ATP synthase activity, rotational mechanism"/>
    <property type="evidence" value="ECO:0007669"/>
    <property type="project" value="UniProtKB-UniRule"/>
</dbReference>
<reference evidence="11 12" key="1">
    <citation type="journal article" date="2016" name="Nat. Commun.">
        <title>Thousands of microbial genomes shed light on interconnected biogeochemical processes in an aquifer system.</title>
        <authorList>
            <person name="Anantharaman K."/>
            <person name="Brown C.T."/>
            <person name="Hug L.A."/>
            <person name="Sharon I."/>
            <person name="Castelle C.J."/>
            <person name="Probst A.J."/>
            <person name="Thomas B.C."/>
            <person name="Singh A."/>
            <person name="Wilkins M.J."/>
            <person name="Karaoz U."/>
            <person name="Brodie E.L."/>
            <person name="Williams K.H."/>
            <person name="Hubbard S.S."/>
            <person name="Banfield J.F."/>
        </authorList>
    </citation>
    <scope>NUCLEOTIDE SEQUENCE [LARGE SCALE GENOMIC DNA]</scope>
</reference>
<dbReference type="EMBL" id="MFFV01000045">
    <property type="protein sequence ID" value="OGF18859.1"/>
    <property type="molecule type" value="Genomic_DNA"/>
</dbReference>
<evidence type="ECO:0000256" key="8">
    <source>
        <dbReference type="ARBA" id="ARBA00023196"/>
    </source>
</evidence>
<evidence type="ECO:0000256" key="4">
    <source>
        <dbReference type="ARBA" id="ARBA00022448"/>
    </source>
</evidence>
<dbReference type="CDD" id="cd12151">
    <property type="entry name" value="F1-ATPase_gamma"/>
    <property type="match status" value="1"/>
</dbReference>
<evidence type="ECO:0000256" key="1">
    <source>
        <dbReference type="ARBA" id="ARBA00003456"/>
    </source>
</evidence>
<comment type="similarity">
    <text evidence="3 10">Belongs to the ATPase gamma chain family.</text>
</comment>
<dbReference type="GO" id="GO:0005886">
    <property type="term" value="C:plasma membrane"/>
    <property type="evidence" value="ECO:0007669"/>
    <property type="project" value="UniProtKB-SubCell"/>
</dbReference>
<dbReference type="PRINTS" id="PR00126">
    <property type="entry name" value="ATPASEGAMMA"/>
</dbReference>
<keyword evidence="8 10" id="KW-0139">CF(1)</keyword>
<proteinExistence type="inferred from homology"/>
<dbReference type="Proteomes" id="UP000177878">
    <property type="component" value="Unassembled WGS sequence"/>
</dbReference>
<dbReference type="PROSITE" id="PS00153">
    <property type="entry name" value="ATPASE_GAMMA"/>
    <property type="match status" value="1"/>
</dbReference>
<evidence type="ECO:0000313" key="12">
    <source>
        <dbReference type="Proteomes" id="UP000177878"/>
    </source>
</evidence>
<comment type="subcellular location">
    <subcellularLocation>
        <location evidence="10">Cell membrane</location>
        <topology evidence="10">Peripheral membrane protein</topology>
    </subcellularLocation>
    <subcellularLocation>
        <location evidence="2">Membrane</location>
        <topology evidence="2">Peripheral membrane protein</topology>
    </subcellularLocation>
</comment>
<dbReference type="PANTHER" id="PTHR11693:SF22">
    <property type="entry name" value="ATP SYNTHASE SUBUNIT GAMMA, MITOCHONDRIAL"/>
    <property type="match status" value="1"/>
</dbReference>
<dbReference type="Gene3D" id="1.10.287.80">
    <property type="entry name" value="ATP synthase, gamma subunit, helix hairpin domain"/>
    <property type="match status" value="2"/>
</dbReference>
<evidence type="ECO:0000256" key="7">
    <source>
        <dbReference type="ARBA" id="ARBA00023136"/>
    </source>
</evidence>
<dbReference type="AlphaFoldDB" id="A0A1F5RWN4"/>
<evidence type="ECO:0000256" key="6">
    <source>
        <dbReference type="ARBA" id="ARBA00023065"/>
    </source>
</evidence>
<evidence type="ECO:0000256" key="10">
    <source>
        <dbReference type="HAMAP-Rule" id="MF_00815"/>
    </source>
</evidence>
<evidence type="ECO:0000256" key="9">
    <source>
        <dbReference type="ARBA" id="ARBA00023310"/>
    </source>
</evidence>
<comment type="function">
    <text evidence="1 10">Produces ATP from ADP in the presence of a proton gradient across the membrane. The gamma chain is believed to be important in regulating ATPase activity and the flow of protons through the CF(0) complex.</text>
</comment>
<dbReference type="PANTHER" id="PTHR11693">
    <property type="entry name" value="ATP SYNTHASE GAMMA CHAIN"/>
    <property type="match status" value="1"/>
</dbReference>
<name>A0A1F5RWN4_9BACT</name>
<dbReference type="InterPro" id="IPR023632">
    <property type="entry name" value="ATP_synth_F1_gsu_CS"/>
</dbReference>
<accession>A0A1F5RWN4</accession>
<keyword evidence="10" id="KW-1003">Cell membrane</keyword>
<dbReference type="NCBIfam" id="TIGR01146">
    <property type="entry name" value="ATPsyn_F1gamma"/>
    <property type="match status" value="1"/>
</dbReference>
<dbReference type="SUPFAM" id="SSF52943">
    <property type="entry name" value="ATP synthase (F1-ATPase), gamma subunit"/>
    <property type="match status" value="1"/>
</dbReference>